<dbReference type="PANTHER" id="PTHR43157:SF31">
    <property type="entry name" value="PHOSPHATIDYLINOSITOL-GLYCAN BIOSYNTHESIS CLASS F PROTEIN"/>
    <property type="match status" value="1"/>
</dbReference>
<name>A0A4S4KMM4_9APHY</name>
<dbReference type="Proteomes" id="UP000309038">
    <property type="component" value="Unassembled WGS sequence"/>
</dbReference>
<evidence type="ECO:0000313" key="2">
    <source>
        <dbReference type="EMBL" id="THG99533.1"/>
    </source>
</evidence>
<organism evidence="2 3">
    <name type="scientific">Hermanssonia centrifuga</name>
    <dbReference type="NCBI Taxonomy" id="98765"/>
    <lineage>
        <taxon>Eukaryota</taxon>
        <taxon>Fungi</taxon>
        <taxon>Dikarya</taxon>
        <taxon>Basidiomycota</taxon>
        <taxon>Agaricomycotina</taxon>
        <taxon>Agaricomycetes</taxon>
        <taxon>Polyporales</taxon>
        <taxon>Meruliaceae</taxon>
        <taxon>Hermanssonia</taxon>
    </lineage>
</organism>
<evidence type="ECO:0000256" key="1">
    <source>
        <dbReference type="ARBA" id="ARBA00023002"/>
    </source>
</evidence>
<dbReference type="PRINTS" id="PR00081">
    <property type="entry name" value="GDHRDH"/>
</dbReference>
<comment type="caution">
    <text evidence="2">The sequence shown here is derived from an EMBL/GenBank/DDBJ whole genome shotgun (WGS) entry which is preliminary data.</text>
</comment>
<keyword evidence="1" id="KW-0560">Oxidoreductase</keyword>
<dbReference type="InterPro" id="IPR002347">
    <property type="entry name" value="SDR_fam"/>
</dbReference>
<dbReference type="AlphaFoldDB" id="A0A4S4KMM4"/>
<reference evidence="2 3" key="1">
    <citation type="submission" date="2019-02" db="EMBL/GenBank/DDBJ databases">
        <title>Genome sequencing of the rare red list fungi Phlebia centrifuga.</title>
        <authorList>
            <person name="Buettner E."/>
            <person name="Kellner H."/>
        </authorList>
    </citation>
    <scope>NUCLEOTIDE SEQUENCE [LARGE SCALE GENOMIC DNA]</scope>
    <source>
        <strain evidence="2 3">DSM 108282</strain>
    </source>
</reference>
<evidence type="ECO:0000313" key="3">
    <source>
        <dbReference type="Proteomes" id="UP000309038"/>
    </source>
</evidence>
<protein>
    <recommendedName>
        <fullName evidence="4">Short-chain dehydrogenase</fullName>
    </recommendedName>
</protein>
<proteinExistence type="predicted"/>
<dbReference type="InterPro" id="IPR036291">
    <property type="entry name" value="NAD(P)-bd_dom_sf"/>
</dbReference>
<dbReference type="EMBL" id="SGPJ01000077">
    <property type="protein sequence ID" value="THG99533.1"/>
    <property type="molecule type" value="Genomic_DNA"/>
</dbReference>
<dbReference type="PANTHER" id="PTHR43157">
    <property type="entry name" value="PHOSPHATIDYLINOSITOL-GLYCAN BIOSYNTHESIS CLASS F PROTEIN-RELATED"/>
    <property type="match status" value="1"/>
</dbReference>
<dbReference type="GO" id="GO:0016491">
    <property type="term" value="F:oxidoreductase activity"/>
    <property type="evidence" value="ECO:0007669"/>
    <property type="project" value="UniProtKB-KW"/>
</dbReference>
<accession>A0A4S4KMM4</accession>
<dbReference type="Pfam" id="PF00106">
    <property type="entry name" value="adh_short"/>
    <property type="match status" value="1"/>
</dbReference>
<sequence>MGKMGLLDFILEQYTRLPPALKASPSLAGRTVVVIGANTGIGLEAAKHFATMDPARLILGCRSEEKGRKAVELITKETSCKTVELGLIDLSSFESVRAFAKNYENDPLDILVMNAALAVPTYETTEDGWEQTLQVNHLSTALLALLLVPALARTAKANATHSRLVVVASDTHFWTKFGEDLKPENTPGILEKLNERAYCTQEIMETRYPDSKLLNVLFTRALAAHLSPSLPIIATAVNPGFCYSELLRNVPVRRLIFIKTMQLFVARTAEQGARQLLWAALGPDGKDGEHVKYLNGAYVSTLEVREPSDYVISKDGYEAQERIWSVRAFAKNYENEPLDILVMNAALAVRTYGTTEDGWEQTCVLTSFFSPLKSFCMTLLITAIPVFLTSLQVNHLSTALLALLLVPTLARTAKLNSTHSRLVIVASNTHSWTQFGEDLKPENAPSMLEKLNERAYCTQKVMETRYPDSKLLNVLFTRALADHLSPTLPIVTTAVNPGFCYSELIRNVSGLRLISMKIMQFFVARTAEQGARQLLWAALGPDGKDGEHVKYLNGAYVSTLEVREPSDYVMSKDGYEAQERVWKETLFILSKVAPEVQKVSEQYLLAQA</sequence>
<dbReference type="Gene3D" id="3.40.50.720">
    <property type="entry name" value="NAD(P)-binding Rossmann-like Domain"/>
    <property type="match status" value="2"/>
</dbReference>
<evidence type="ECO:0008006" key="4">
    <source>
        <dbReference type="Google" id="ProtNLM"/>
    </source>
</evidence>
<keyword evidence="3" id="KW-1185">Reference proteome</keyword>
<gene>
    <name evidence="2" type="ORF">EW026_g2837</name>
</gene>
<dbReference type="SUPFAM" id="SSF51735">
    <property type="entry name" value="NAD(P)-binding Rossmann-fold domains"/>
    <property type="match status" value="2"/>
</dbReference>